<evidence type="ECO:0000313" key="1">
    <source>
        <dbReference type="EnsemblMetazoa" id="GPAI012088-PA"/>
    </source>
</evidence>
<protein>
    <submittedName>
        <fullName evidence="1">Uncharacterized protein</fullName>
    </submittedName>
</protein>
<dbReference type="EnsemblMetazoa" id="GPAI012088-RA">
    <property type="protein sequence ID" value="GPAI012088-PA"/>
    <property type="gene ID" value="GPAI012088"/>
</dbReference>
<evidence type="ECO:0000313" key="2">
    <source>
        <dbReference type="Proteomes" id="UP000092445"/>
    </source>
</evidence>
<organism evidence="1 2">
    <name type="scientific">Glossina pallidipes</name>
    <name type="common">Tsetse fly</name>
    <dbReference type="NCBI Taxonomy" id="7398"/>
    <lineage>
        <taxon>Eukaryota</taxon>
        <taxon>Metazoa</taxon>
        <taxon>Ecdysozoa</taxon>
        <taxon>Arthropoda</taxon>
        <taxon>Hexapoda</taxon>
        <taxon>Insecta</taxon>
        <taxon>Pterygota</taxon>
        <taxon>Neoptera</taxon>
        <taxon>Endopterygota</taxon>
        <taxon>Diptera</taxon>
        <taxon>Brachycera</taxon>
        <taxon>Muscomorpha</taxon>
        <taxon>Hippoboscoidea</taxon>
        <taxon>Glossinidae</taxon>
        <taxon>Glossina</taxon>
    </lineage>
</organism>
<accession>A0A1A9ZEC5</accession>
<dbReference type="Proteomes" id="UP000092445">
    <property type="component" value="Unassembled WGS sequence"/>
</dbReference>
<sequence length="320" mass="35945">MYLYLEKNMERNHGALVTDVPSLVKELGISKATAYRSIDTLTKSGHLMRRHRNLFEINPDGAWKGKLDRKNNATFMKSGNKSVTNKSRLILKPGRGKGKMTPTEMIIVEAENFISRYGPHGMSQWEWDFLNGSTNHAKHNTKNPAGNSIKFTAPALKAVQNAAAVRTGWVRADTLIRRQFPGNIDLLIVDEAHMRRKKLLEIIRDTDIRVVGLSGTLFASWMGKYYEKLIKPTTMRELIRLGDLSPYEFYAPDRPDVSSVKTSNLAAYGQDYNEEQLAVIMGDATLVATLYATGWKTAKTDQRSAFASTSVMLTMSHDSL</sequence>
<proteinExistence type="predicted"/>
<reference evidence="2" key="1">
    <citation type="submission" date="2014-03" db="EMBL/GenBank/DDBJ databases">
        <authorList>
            <person name="Aksoy S."/>
            <person name="Warren W."/>
            <person name="Wilson R.K."/>
        </authorList>
    </citation>
    <scope>NUCLEOTIDE SEQUENCE [LARGE SCALE GENOMIC DNA]</scope>
    <source>
        <strain evidence="2">IAEA</strain>
    </source>
</reference>
<keyword evidence="2" id="KW-1185">Reference proteome</keyword>
<dbReference type="VEuPathDB" id="VectorBase:GPAI012088"/>
<name>A0A1A9ZEC5_GLOPL</name>
<reference evidence="1" key="2">
    <citation type="submission" date="2020-05" db="UniProtKB">
        <authorList>
            <consortium name="EnsemblMetazoa"/>
        </authorList>
    </citation>
    <scope>IDENTIFICATION</scope>
    <source>
        <strain evidence="1">IAEA</strain>
    </source>
</reference>
<dbReference type="SUPFAM" id="SSF52540">
    <property type="entry name" value="P-loop containing nucleoside triphosphate hydrolases"/>
    <property type="match status" value="1"/>
</dbReference>
<dbReference type="AlphaFoldDB" id="A0A1A9ZEC5"/>
<dbReference type="InterPro" id="IPR027417">
    <property type="entry name" value="P-loop_NTPase"/>
</dbReference>